<name>A0A426XU91_ENSVE</name>
<feature type="region of interest" description="Disordered" evidence="1">
    <location>
        <begin position="55"/>
        <end position="126"/>
    </location>
</feature>
<dbReference type="AlphaFoldDB" id="A0A426XU91"/>
<protein>
    <submittedName>
        <fullName evidence="2">Uncharacterized protein</fullName>
    </submittedName>
</protein>
<feature type="region of interest" description="Disordered" evidence="1">
    <location>
        <begin position="170"/>
        <end position="192"/>
    </location>
</feature>
<dbReference type="EMBL" id="AMZH03017549">
    <property type="protein sequence ID" value="RRT42851.1"/>
    <property type="molecule type" value="Genomic_DNA"/>
</dbReference>
<feature type="region of interest" description="Disordered" evidence="1">
    <location>
        <begin position="13"/>
        <end position="32"/>
    </location>
</feature>
<reference evidence="2 3" key="1">
    <citation type="journal article" date="2014" name="Agronomy (Basel)">
        <title>A Draft Genome Sequence for Ensete ventricosum, the Drought-Tolerant Tree Against Hunger.</title>
        <authorList>
            <person name="Harrison J."/>
            <person name="Moore K.A."/>
            <person name="Paszkiewicz K."/>
            <person name="Jones T."/>
            <person name="Grant M."/>
            <person name="Ambacheew D."/>
            <person name="Muzemil S."/>
            <person name="Studholme D.J."/>
        </authorList>
    </citation>
    <scope>NUCLEOTIDE SEQUENCE [LARGE SCALE GENOMIC DNA]</scope>
</reference>
<feature type="compositionally biased region" description="Basic and acidic residues" evidence="1">
    <location>
        <begin position="113"/>
        <end position="125"/>
    </location>
</feature>
<comment type="caution">
    <text evidence="2">The sequence shown here is derived from an EMBL/GenBank/DDBJ whole genome shotgun (WGS) entry which is preliminary data.</text>
</comment>
<sequence length="192" mass="20692">MMWLVELDAGSGVTCGDRGGSEKGLSRTSQKGALGKALSAYRRQLSSILVRIDHPAWGGPRSSAPLPPPGLTSSRRRDPHDDTGGVGRGKATMKLESRRKRPRRGGLGVSKARGREGEEAGEGNRRRLAHRCRPKNQEETHEVACSYVASTKPGVWFSFLGFAPIPFLALPSRSNHPGRIPGRPLPTSTSAH</sequence>
<evidence type="ECO:0000256" key="1">
    <source>
        <dbReference type="SAM" id="MobiDB-lite"/>
    </source>
</evidence>
<gene>
    <name evidence="2" type="ORF">B296_00053040</name>
</gene>
<dbReference type="Proteomes" id="UP000287651">
    <property type="component" value="Unassembled WGS sequence"/>
</dbReference>
<proteinExistence type="predicted"/>
<organism evidence="2 3">
    <name type="scientific">Ensete ventricosum</name>
    <name type="common">Abyssinian banana</name>
    <name type="synonym">Musa ensete</name>
    <dbReference type="NCBI Taxonomy" id="4639"/>
    <lineage>
        <taxon>Eukaryota</taxon>
        <taxon>Viridiplantae</taxon>
        <taxon>Streptophyta</taxon>
        <taxon>Embryophyta</taxon>
        <taxon>Tracheophyta</taxon>
        <taxon>Spermatophyta</taxon>
        <taxon>Magnoliopsida</taxon>
        <taxon>Liliopsida</taxon>
        <taxon>Zingiberales</taxon>
        <taxon>Musaceae</taxon>
        <taxon>Ensete</taxon>
    </lineage>
</organism>
<evidence type="ECO:0000313" key="2">
    <source>
        <dbReference type="EMBL" id="RRT42851.1"/>
    </source>
</evidence>
<evidence type="ECO:0000313" key="3">
    <source>
        <dbReference type="Proteomes" id="UP000287651"/>
    </source>
</evidence>
<accession>A0A426XU91</accession>